<dbReference type="InterPro" id="IPR032675">
    <property type="entry name" value="LRR_dom_sf"/>
</dbReference>
<evidence type="ECO:0000313" key="3">
    <source>
        <dbReference type="Proteomes" id="UP000265703"/>
    </source>
</evidence>
<dbReference type="OrthoDB" id="2324565at2759"/>
<proteinExistence type="predicted"/>
<dbReference type="InterPro" id="IPR001810">
    <property type="entry name" value="F-box_dom"/>
</dbReference>
<protein>
    <recommendedName>
        <fullName evidence="1">F-box domain-containing protein</fullName>
    </recommendedName>
</protein>
<dbReference type="InterPro" id="IPR036047">
    <property type="entry name" value="F-box-like_dom_sf"/>
</dbReference>
<reference evidence="2 3" key="1">
    <citation type="submission" date="2018-06" db="EMBL/GenBank/DDBJ databases">
        <title>Comparative genomics reveals the genomic features of Rhizophagus irregularis, R. cerebriforme, R. diaphanum and Gigaspora rosea, and their symbiotic lifestyle signature.</title>
        <authorList>
            <person name="Morin E."/>
            <person name="San Clemente H."/>
            <person name="Chen E.C.H."/>
            <person name="De La Providencia I."/>
            <person name="Hainaut M."/>
            <person name="Kuo A."/>
            <person name="Kohler A."/>
            <person name="Murat C."/>
            <person name="Tang N."/>
            <person name="Roy S."/>
            <person name="Loubradou J."/>
            <person name="Henrissat B."/>
            <person name="Grigoriev I.V."/>
            <person name="Corradi N."/>
            <person name="Roux C."/>
            <person name="Martin F.M."/>
        </authorList>
    </citation>
    <scope>NUCLEOTIDE SEQUENCE [LARGE SCALE GENOMIC DNA]</scope>
    <source>
        <strain evidence="2 3">DAOM 227022</strain>
    </source>
</reference>
<dbReference type="Gene3D" id="3.80.10.10">
    <property type="entry name" value="Ribonuclease Inhibitor"/>
    <property type="match status" value="1"/>
</dbReference>
<gene>
    <name evidence="2" type="ORF">C1645_844626</name>
</gene>
<dbReference type="STRING" id="658196.A0A397S4W5"/>
<comment type="caution">
    <text evidence="2">The sequence shown here is derived from an EMBL/GenBank/DDBJ whole genome shotgun (WGS) entry which is preliminary data.</text>
</comment>
<dbReference type="Proteomes" id="UP000265703">
    <property type="component" value="Unassembled WGS sequence"/>
</dbReference>
<dbReference type="Pfam" id="PF00646">
    <property type="entry name" value="F-box"/>
    <property type="match status" value="1"/>
</dbReference>
<dbReference type="SUPFAM" id="SSF81383">
    <property type="entry name" value="F-box domain"/>
    <property type="match status" value="1"/>
</dbReference>
<dbReference type="AlphaFoldDB" id="A0A397S4W5"/>
<dbReference type="EMBL" id="QKYT01001150">
    <property type="protein sequence ID" value="RIA79779.1"/>
    <property type="molecule type" value="Genomic_DNA"/>
</dbReference>
<name>A0A397S4W5_9GLOM</name>
<sequence length="537" mass="63898">MSLPSLPDECFNEILSFLDNKSLYKCLFVNKYFCNFSIPINWRDPFNLPILNNPSLINTLISCFNEDEISSLFPCEINVNNQPPLFKYGKFIRKIDHDYCVRNIVSWIKISNKIISRYQNYQDCRVRKLVDAIYHMIMREGSNLQELIIIINWDNYIDLPNFSIFTSFKPGIINLKFLDIEIYLDLINEEIIYQDTIEFLSKVSKYCNGIINIELNFSRLNNALIKAFLDIIKLQPLKKILMHTEYNVLKEEAKNIVYALKFRSETLKELIFRDFDFQIIDLSFIPNLKSLERLEFISCKGFLLRYNENLFKKEFHLKELKFLHNEFEFDDDDDDFNNRILKFDVIETIINSFCGEELIKLSLNIITPKIVNKIKVSCPNIHFLYIKIISKKFDILQVCEIRSLKVLKLYIDNEEYADILVKQLGDYLIYVEYLLLEFHVGLSSFEYFTKNCIANLKKLILRFRDLLLGNYLRKYYLKYINDYQIIHKSLKVLGIIKDYGCELDWTNEELEIIDSLKNQNVEILYICSLEDIDTFLM</sequence>
<accession>A0A397S4W5</accession>
<dbReference type="PROSITE" id="PS50181">
    <property type="entry name" value="FBOX"/>
    <property type="match status" value="1"/>
</dbReference>
<evidence type="ECO:0000259" key="1">
    <source>
        <dbReference type="PROSITE" id="PS50181"/>
    </source>
</evidence>
<evidence type="ECO:0000313" key="2">
    <source>
        <dbReference type="EMBL" id="RIA79779.1"/>
    </source>
</evidence>
<organism evidence="2 3">
    <name type="scientific">Glomus cerebriforme</name>
    <dbReference type="NCBI Taxonomy" id="658196"/>
    <lineage>
        <taxon>Eukaryota</taxon>
        <taxon>Fungi</taxon>
        <taxon>Fungi incertae sedis</taxon>
        <taxon>Mucoromycota</taxon>
        <taxon>Glomeromycotina</taxon>
        <taxon>Glomeromycetes</taxon>
        <taxon>Glomerales</taxon>
        <taxon>Glomeraceae</taxon>
        <taxon>Glomus</taxon>
    </lineage>
</organism>
<keyword evidence="3" id="KW-1185">Reference proteome</keyword>
<feature type="domain" description="F-box" evidence="1">
    <location>
        <begin position="1"/>
        <end position="33"/>
    </location>
</feature>